<sequence length="154" mass="17506">MQMNIQNEDVHLFATNVIENGKPKGNIKYLPCSTFSLSMNEWRQYADNAKVIVGWIVLQFLPQFTFFKGIVPERILHVHSKEMEQQSSIVSLPIINANEAKYEDCVSILRTYKKWIAEIYFKTGLLQEIPQVDNPPVPAGPAAPGQTHAHQQPT</sequence>
<evidence type="ECO:0000313" key="2">
    <source>
        <dbReference type="Proteomes" id="UP001152795"/>
    </source>
</evidence>
<accession>A0A6S7JJH9</accession>
<keyword evidence="2" id="KW-1185">Reference proteome</keyword>
<protein>
    <submittedName>
        <fullName evidence="1">Uncharacterized protein</fullName>
    </submittedName>
</protein>
<comment type="caution">
    <text evidence="1">The sequence shown here is derived from an EMBL/GenBank/DDBJ whole genome shotgun (WGS) entry which is preliminary data.</text>
</comment>
<gene>
    <name evidence="1" type="ORF">PACLA_8A025212</name>
</gene>
<name>A0A6S7JJH9_PARCT</name>
<dbReference type="OrthoDB" id="6155691at2759"/>
<dbReference type="Proteomes" id="UP001152795">
    <property type="component" value="Unassembled WGS sequence"/>
</dbReference>
<reference evidence="1" key="1">
    <citation type="submission" date="2020-04" db="EMBL/GenBank/DDBJ databases">
        <authorList>
            <person name="Alioto T."/>
            <person name="Alioto T."/>
            <person name="Gomez Garrido J."/>
        </authorList>
    </citation>
    <scope>NUCLEOTIDE SEQUENCE</scope>
    <source>
        <strain evidence="1">A484AB</strain>
    </source>
</reference>
<proteinExistence type="predicted"/>
<dbReference type="AlphaFoldDB" id="A0A6S7JJH9"/>
<organism evidence="1 2">
    <name type="scientific">Paramuricea clavata</name>
    <name type="common">Red gorgonian</name>
    <name type="synonym">Violescent sea-whip</name>
    <dbReference type="NCBI Taxonomy" id="317549"/>
    <lineage>
        <taxon>Eukaryota</taxon>
        <taxon>Metazoa</taxon>
        <taxon>Cnidaria</taxon>
        <taxon>Anthozoa</taxon>
        <taxon>Octocorallia</taxon>
        <taxon>Malacalcyonacea</taxon>
        <taxon>Plexauridae</taxon>
        <taxon>Paramuricea</taxon>
    </lineage>
</organism>
<evidence type="ECO:0000313" key="1">
    <source>
        <dbReference type="EMBL" id="CAB4016842.1"/>
    </source>
</evidence>
<dbReference type="EMBL" id="CACRXK020009280">
    <property type="protein sequence ID" value="CAB4016842.1"/>
    <property type="molecule type" value="Genomic_DNA"/>
</dbReference>